<evidence type="ECO:0000256" key="7">
    <source>
        <dbReference type="SAM" id="SignalP"/>
    </source>
</evidence>
<dbReference type="EMBL" id="UYRT01003444">
    <property type="protein sequence ID" value="VDK33548.1"/>
    <property type="molecule type" value="Genomic_DNA"/>
</dbReference>
<dbReference type="InterPro" id="IPR000436">
    <property type="entry name" value="Sushi_SCR_CCP_dom"/>
</dbReference>
<evidence type="ECO:0000259" key="9">
    <source>
        <dbReference type="PROSITE" id="PS51390"/>
    </source>
</evidence>
<dbReference type="InterPro" id="IPR035976">
    <property type="entry name" value="Sushi/SCR/CCP_sf"/>
</dbReference>
<keyword evidence="3" id="KW-0677">Repeat</keyword>
<gene>
    <name evidence="10" type="ORF">GPUH_LOCUS2338</name>
</gene>
<keyword evidence="1 6" id="KW-0768">Sushi</keyword>
<dbReference type="FunFam" id="2.10.70.10:FF:000014">
    <property type="entry name" value="Membrane cofactor protein"/>
    <property type="match status" value="1"/>
</dbReference>
<evidence type="ECO:0000313" key="10">
    <source>
        <dbReference type="EMBL" id="VDK33548.1"/>
    </source>
</evidence>
<dbReference type="WBParaSite" id="GPUH_0000234301-mRNA-1">
    <property type="protein sequence ID" value="GPUH_0000234301-mRNA-1"/>
    <property type="gene ID" value="GPUH_0000234301"/>
</dbReference>
<feature type="domain" description="Sushi" evidence="8">
    <location>
        <begin position="314"/>
        <end position="371"/>
    </location>
</feature>
<evidence type="ECO:0000256" key="2">
    <source>
        <dbReference type="ARBA" id="ARBA00022729"/>
    </source>
</evidence>
<dbReference type="Proteomes" id="UP000271098">
    <property type="component" value="Unassembled WGS sequence"/>
</dbReference>
<feature type="domain" description="Sushi" evidence="8">
    <location>
        <begin position="129"/>
        <end position="197"/>
    </location>
</feature>
<feature type="domain" description="Sushi" evidence="8">
    <location>
        <begin position="256"/>
        <end position="313"/>
    </location>
</feature>
<evidence type="ECO:0000256" key="4">
    <source>
        <dbReference type="ARBA" id="ARBA00023157"/>
    </source>
</evidence>
<proteinExistence type="predicted"/>
<evidence type="ECO:0000256" key="1">
    <source>
        <dbReference type="ARBA" id="ARBA00022659"/>
    </source>
</evidence>
<name>A0A183D0U7_9BILA</name>
<dbReference type="Pfam" id="PF00084">
    <property type="entry name" value="Sushi"/>
    <property type="match status" value="5"/>
</dbReference>
<sequence>MRVALSLLLYTSSVHTVLGDLLTVCPDVSASIRPSYCKKACTRDDQCKKVNKRCLCDGPCGLSCVNPLTTCHPLVDLPNGFIRTPGDFLFGSNAEYGCNEGYILVGPSQRRCQANREWSGTRPECRLLKKCGPPPEIPYAQHDGNSYSGQYELDTEVYYTCVPGYHRYNSKGITIAKCLLNREKAAQWFGPDLRCKARSCPDPGNIMNGIRKGELYYYPHTIEIVCLPGYQLVGSPKIRCLSNGQWSAQLPHCKPAECKRPSDPLHGKVLGSSLTYQSRVTYSCKEGYRLVGQVQRICLAEGVWAGNEPVCEEIRCPPFPPLHNGYIEGDETHFGAVVVFRCLEGMNHIGAPYAKCEDDARWSHPMPTCLSKLQYNLVQQPNIISALRDRKGMQCADSGIIRHASEKRMLRDTCRSHRHSLRIFSYDHSKKFILN</sequence>
<feature type="disulfide bond" evidence="6">
    <location>
        <begin position="226"/>
        <end position="253"/>
    </location>
</feature>
<feature type="disulfide bond" evidence="6">
    <location>
        <begin position="98"/>
        <end position="125"/>
    </location>
</feature>
<reference evidence="12" key="1">
    <citation type="submission" date="2016-06" db="UniProtKB">
        <authorList>
            <consortium name="WormBaseParasite"/>
        </authorList>
    </citation>
    <scope>IDENTIFICATION</scope>
</reference>
<evidence type="ECO:0000313" key="12">
    <source>
        <dbReference type="WBParaSite" id="GPUH_0000234301-mRNA-1"/>
    </source>
</evidence>
<evidence type="ECO:0000259" key="8">
    <source>
        <dbReference type="PROSITE" id="PS50923"/>
    </source>
</evidence>
<keyword evidence="2 7" id="KW-0732">Signal</keyword>
<dbReference type="PANTHER" id="PTHR46393">
    <property type="entry name" value="SUSHI DOMAIN-CONTAINING PROTEIN"/>
    <property type="match status" value="1"/>
</dbReference>
<feature type="signal peptide" evidence="7">
    <location>
        <begin position="1"/>
        <end position="19"/>
    </location>
</feature>
<organism evidence="12">
    <name type="scientific">Gongylonema pulchrum</name>
    <dbReference type="NCBI Taxonomy" id="637853"/>
    <lineage>
        <taxon>Eukaryota</taxon>
        <taxon>Metazoa</taxon>
        <taxon>Ecdysozoa</taxon>
        <taxon>Nematoda</taxon>
        <taxon>Chromadorea</taxon>
        <taxon>Rhabditida</taxon>
        <taxon>Spirurina</taxon>
        <taxon>Spiruromorpha</taxon>
        <taxon>Spiruroidea</taxon>
        <taxon>Gongylonematidae</taxon>
        <taxon>Gongylonema</taxon>
    </lineage>
</organism>
<dbReference type="AlphaFoldDB" id="A0A183D0U7"/>
<dbReference type="PROSITE" id="PS50923">
    <property type="entry name" value="SUSHI"/>
    <property type="match status" value="5"/>
</dbReference>
<comment type="caution">
    <text evidence="6">Lacks conserved residue(s) required for the propagation of feature annotation.</text>
</comment>
<dbReference type="SUPFAM" id="SSF57535">
    <property type="entry name" value="Complement control module/SCR domain"/>
    <property type="match status" value="5"/>
</dbReference>
<dbReference type="PROSITE" id="PS51390">
    <property type="entry name" value="WAP"/>
    <property type="match status" value="1"/>
</dbReference>
<dbReference type="SMART" id="SM00032">
    <property type="entry name" value="CCP"/>
    <property type="match status" value="5"/>
</dbReference>
<feature type="domain" description="Sushi" evidence="8">
    <location>
        <begin position="198"/>
        <end position="255"/>
    </location>
</feature>
<feature type="disulfide bond" evidence="6">
    <location>
        <begin position="284"/>
        <end position="311"/>
    </location>
</feature>
<feature type="chain" id="PRO_5043138508" evidence="7">
    <location>
        <begin position="20"/>
        <end position="435"/>
    </location>
</feature>
<keyword evidence="4 6" id="KW-1015">Disulfide bond</keyword>
<feature type="domain" description="Sushi" evidence="8">
    <location>
        <begin position="69"/>
        <end position="127"/>
    </location>
</feature>
<dbReference type="InterPro" id="IPR008197">
    <property type="entry name" value="WAP_dom"/>
</dbReference>
<evidence type="ECO:0000313" key="11">
    <source>
        <dbReference type="Proteomes" id="UP000271098"/>
    </source>
</evidence>
<feature type="disulfide bond" evidence="6">
    <location>
        <begin position="342"/>
        <end position="369"/>
    </location>
</feature>
<evidence type="ECO:0000256" key="3">
    <source>
        <dbReference type="ARBA" id="ARBA00022737"/>
    </source>
</evidence>
<evidence type="ECO:0000256" key="6">
    <source>
        <dbReference type="PROSITE-ProRule" id="PRU00302"/>
    </source>
</evidence>
<feature type="domain" description="WAP" evidence="9">
    <location>
        <begin position="18"/>
        <end position="68"/>
    </location>
</feature>
<dbReference type="CDD" id="cd00033">
    <property type="entry name" value="CCP"/>
    <property type="match status" value="5"/>
</dbReference>
<dbReference type="PANTHER" id="PTHR46393:SF7">
    <property type="entry name" value="COMPLEMENT C2"/>
    <property type="match status" value="1"/>
</dbReference>
<dbReference type="OrthoDB" id="9991441at2759"/>
<dbReference type="GO" id="GO:0030414">
    <property type="term" value="F:peptidase inhibitor activity"/>
    <property type="evidence" value="ECO:0007669"/>
    <property type="project" value="InterPro"/>
</dbReference>
<accession>A0A183D0U7</accession>
<keyword evidence="11" id="KW-1185">Reference proteome</keyword>
<dbReference type="GO" id="GO:0005576">
    <property type="term" value="C:extracellular region"/>
    <property type="evidence" value="ECO:0007669"/>
    <property type="project" value="InterPro"/>
</dbReference>
<protein>
    <submittedName>
        <fullName evidence="12">Sushi, von Willebrand factor type A, EGF and pentraxin domain-containing protein 1</fullName>
    </submittedName>
</protein>
<reference evidence="10 11" key="2">
    <citation type="submission" date="2018-11" db="EMBL/GenBank/DDBJ databases">
        <authorList>
            <consortium name="Pathogen Informatics"/>
        </authorList>
    </citation>
    <scope>NUCLEOTIDE SEQUENCE [LARGE SCALE GENOMIC DNA]</scope>
</reference>
<dbReference type="Gene3D" id="2.10.70.10">
    <property type="entry name" value="Complement Module, domain 1"/>
    <property type="match status" value="5"/>
</dbReference>
<evidence type="ECO:0000256" key="5">
    <source>
        <dbReference type="ARBA" id="ARBA00023180"/>
    </source>
</evidence>
<keyword evidence="5" id="KW-0325">Glycoprotein</keyword>